<evidence type="ECO:0000313" key="6">
    <source>
        <dbReference type="EMBL" id="KAH9823700.1"/>
    </source>
</evidence>
<comment type="caution">
    <text evidence="6">The sequence shown here is derived from an EMBL/GenBank/DDBJ whole genome shotgun (WGS) entry which is preliminary data.</text>
</comment>
<dbReference type="InterPro" id="IPR051209">
    <property type="entry name" value="FAD-bind_Monooxygenase_sf"/>
</dbReference>
<proteinExistence type="inferred from homology"/>
<dbReference type="SUPFAM" id="SSF51905">
    <property type="entry name" value="FAD/NAD(P)-binding domain"/>
    <property type="match status" value="3"/>
</dbReference>
<dbReference type="GO" id="GO:0050660">
    <property type="term" value="F:flavin adenine dinucleotide binding"/>
    <property type="evidence" value="ECO:0007669"/>
    <property type="project" value="InterPro"/>
</dbReference>
<keyword evidence="4" id="KW-0560">Oxidoreductase</keyword>
<protein>
    <submittedName>
        <fullName evidence="6">Pyridine nucleotide-disulfide oxidoreductase</fullName>
    </submittedName>
</protein>
<dbReference type="Pfam" id="PF00743">
    <property type="entry name" value="FMO-like"/>
    <property type="match status" value="1"/>
</dbReference>
<dbReference type="Gene3D" id="3.50.50.60">
    <property type="entry name" value="FAD/NAD(P)-binding domain"/>
    <property type="match status" value="2"/>
</dbReference>
<accession>A0A9W7SM62</accession>
<evidence type="ECO:0000256" key="4">
    <source>
        <dbReference type="ARBA" id="ARBA00023002"/>
    </source>
</evidence>
<evidence type="ECO:0000256" key="5">
    <source>
        <dbReference type="SAM" id="MobiDB-lite"/>
    </source>
</evidence>
<comment type="similarity">
    <text evidence="1">Belongs to the FAD-binding monooxygenase family.</text>
</comment>
<reference evidence="6 7" key="2">
    <citation type="journal article" date="2021" name="Curr. Genet.">
        <title>Genetic response to nitrogen starvation in the aggressive Eucalyptus foliar pathogen Teratosphaeria destructans.</title>
        <authorList>
            <person name="Havenga M."/>
            <person name="Wingfield B.D."/>
            <person name="Wingfield M.J."/>
            <person name="Dreyer L.L."/>
            <person name="Roets F."/>
            <person name="Aylward J."/>
        </authorList>
    </citation>
    <scope>NUCLEOTIDE SEQUENCE [LARGE SCALE GENOMIC DNA]</scope>
    <source>
        <strain evidence="6">CMW44962</strain>
    </source>
</reference>
<keyword evidence="7" id="KW-1185">Reference proteome</keyword>
<dbReference type="PANTHER" id="PTHR42877:SF2">
    <property type="entry name" value="FAD_NAD(P)-BINDING DOMAIN-CONTAINING PROTEIN"/>
    <property type="match status" value="1"/>
</dbReference>
<evidence type="ECO:0000313" key="7">
    <source>
        <dbReference type="Proteomes" id="UP001138500"/>
    </source>
</evidence>
<dbReference type="EMBL" id="RIBY02002178">
    <property type="protein sequence ID" value="KAH9823700.1"/>
    <property type="molecule type" value="Genomic_DNA"/>
</dbReference>
<evidence type="ECO:0000256" key="1">
    <source>
        <dbReference type="ARBA" id="ARBA00010139"/>
    </source>
</evidence>
<feature type="region of interest" description="Disordered" evidence="5">
    <location>
        <begin position="323"/>
        <end position="346"/>
    </location>
</feature>
<dbReference type="InterPro" id="IPR020946">
    <property type="entry name" value="Flavin_mOase-like"/>
</dbReference>
<dbReference type="Proteomes" id="UP001138500">
    <property type="component" value="Unassembled WGS sequence"/>
</dbReference>
<dbReference type="InterPro" id="IPR036188">
    <property type="entry name" value="FAD/NAD-bd_sf"/>
</dbReference>
<organism evidence="6 7">
    <name type="scientific">Teratosphaeria destructans</name>
    <dbReference type="NCBI Taxonomy" id="418781"/>
    <lineage>
        <taxon>Eukaryota</taxon>
        <taxon>Fungi</taxon>
        <taxon>Dikarya</taxon>
        <taxon>Ascomycota</taxon>
        <taxon>Pezizomycotina</taxon>
        <taxon>Dothideomycetes</taxon>
        <taxon>Dothideomycetidae</taxon>
        <taxon>Mycosphaerellales</taxon>
        <taxon>Teratosphaeriaceae</taxon>
        <taxon>Teratosphaeria</taxon>
    </lineage>
</organism>
<dbReference type="AlphaFoldDB" id="A0A9W7SM62"/>
<dbReference type="GO" id="GO:0050661">
    <property type="term" value="F:NADP binding"/>
    <property type="evidence" value="ECO:0007669"/>
    <property type="project" value="InterPro"/>
</dbReference>
<reference evidence="6 7" key="1">
    <citation type="journal article" date="2018" name="IMA Fungus">
        <title>IMA Genome-F 10: Nine draft genome sequences of Claviceps purpurea s.lat., including C. arundinis, C. humidiphila, and C. cf. spartinae, pseudomolecules for the pitch canker pathogen Fusarium circinatum, draft genome of Davidsoniella eucalypti, Grosmannia galeiformis, Quambalaria eucalypti, and Teratosphaeria destructans.</title>
        <authorList>
            <person name="Wingfield B.D."/>
            <person name="Liu M."/>
            <person name="Nguyen H.D."/>
            <person name="Lane F.A."/>
            <person name="Morgan S.W."/>
            <person name="De Vos L."/>
            <person name="Wilken P.M."/>
            <person name="Duong T.A."/>
            <person name="Aylward J."/>
            <person name="Coetzee M.P."/>
            <person name="Dadej K."/>
            <person name="De Beer Z.W."/>
            <person name="Findlay W."/>
            <person name="Havenga M."/>
            <person name="Kolarik M."/>
            <person name="Menzies J.G."/>
            <person name="Naidoo K."/>
            <person name="Pochopski O."/>
            <person name="Shoukouhi P."/>
            <person name="Santana Q.C."/>
            <person name="Seifert K.A."/>
            <person name="Soal N."/>
            <person name="Steenkamp E.T."/>
            <person name="Tatham C.T."/>
            <person name="van der Nest M.A."/>
            <person name="Wingfield M.J."/>
        </authorList>
    </citation>
    <scope>NUCLEOTIDE SEQUENCE [LARGE SCALE GENOMIC DNA]</scope>
    <source>
        <strain evidence="6">CMW44962</strain>
    </source>
</reference>
<gene>
    <name evidence="6" type="ORF">Tdes44962_MAKER04552</name>
</gene>
<dbReference type="OrthoDB" id="74360at2759"/>
<dbReference type="GO" id="GO:0004499">
    <property type="term" value="F:N,N-dimethylaniline monooxygenase activity"/>
    <property type="evidence" value="ECO:0007669"/>
    <property type="project" value="InterPro"/>
</dbReference>
<keyword evidence="2" id="KW-0285">Flavoprotein</keyword>
<sequence length="639" mass="72319">MSQNRQAQVNGHQLVVPEEEQDLNGRCLSPVFSNGRLGDQQANGYHGVEQNGVDLGKADTHECSNTGEIEGIPPSAAHDEARPEYFERITIPLNDVPAFTPTRRLRVVIIGAGYSGMIMVQKLQHKYAEEMGSLLDFVVYEARTTVGGTWHANSYPGVRCDVPSAIYAFPFEPNPEWSHFFSTGGEIQDYFVQTVKKWRLDERVGFEHRVEEARWDEQRSQWQLLIRNAEGHLTDYADILISARGFLSTWRWPSIPGIHEFAGHKVHSAAWDHSFDYSGKRIAVIGNGSSGIQILPEMAKLPGAEVISFQRSPTWVVSRHTPASLVGSDDPSPNPAYRQEDKERFRDPEEMKRYRKTVQGNVNAAFKLFVKGSNTNIDTTEFARKQMADKLNNNPELCEKLIPKYELGCRRITPGTGYLEAFTQPNVHLTNSEIKQITAEGIETADGVFHPVDVLICATGFDISQVPSFPLIGRNHITLAEKWKDEPESYISLACPDMPNLFFFTGPNATVGHGSLIFSLDWSAEWMLQWIRKMAYEDIASVAPRQEVVDEFVRYGDQIHKTLTWTGGCRSWYKANRVDGRVTATFAGSAILYEKLVNKKIRPEDFEIRYRSANRWRFLGNGFTAYELTEGNDLSYYVM</sequence>
<keyword evidence="3" id="KW-0274">FAD</keyword>
<evidence type="ECO:0000256" key="2">
    <source>
        <dbReference type="ARBA" id="ARBA00022630"/>
    </source>
</evidence>
<dbReference type="PANTHER" id="PTHR42877">
    <property type="entry name" value="L-ORNITHINE N(5)-MONOOXYGENASE-RELATED"/>
    <property type="match status" value="1"/>
</dbReference>
<name>A0A9W7SM62_9PEZI</name>
<evidence type="ECO:0000256" key="3">
    <source>
        <dbReference type="ARBA" id="ARBA00022827"/>
    </source>
</evidence>